<dbReference type="Proteomes" id="UP000549066">
    <property type="component" value="Unassembled WGS sequence"/>
</dbReference>
<accession>A0A852X1A8</accession>
<gene>
    <name evidence="3" type="ORF">BJY17_002680</name>
</gene>
<reference evidence="3 4" key="1">
    <citation type="submission" date="2020-07" db="EMBL/GenBank/DDBJ databases">
        <title>Sequencing the genomes of 1000 actinobacteria strains.</title>
        <authorList>
            <person name="Klenk H.-P."/>
        </authorList>
    </citation>
    <scope>NUCLEOTIDE SEQUENCE [LARGE SCALE GENOMIC DNA]</scope>
    <source>
        <strain evidence="3 4">DSM 8598</strain>
    </source>
</reference>
<evidence type="ECO:0000256" key="1">
    <source>
        <dbReference type="SAM" id="MobiDB-lite"/>
    </source>
</evidence>
<name>A0A852X1A8_9MICO</name>
<feature type="transmembrane region" description="Helical" evidence="2">
    <location>
        <begin position="45"/>
        <end position="69"/>
    </location>
</feature>
<evidence type="ECO:0000313" key="3">
    <source>
        <dbReference type="EMBL" id="NYG21933.1"/>
    </source>
</evidence>
<keyword evidence="2" id="KW-1133">Transmembrane helix</keyword>
<evidence type="ECO:0000313" key="4">
    <source>
        <dbReference type="Proteomes" id="UP000549066"/>
    </source>
</evidence>
<organism evidence="3 4">
    <name type="scientific">Agromyces hippuratus</name>
    <dbReference type="NCBI Taxonomy" id="286438"/>
    <lineage>
        <taxon>Bacteria</taxon>
        <taxon>Bacillati</taxon>
        <taxon>Actinomycetota</taxon>
        <taxon>Actinomycetes</taxon>
        <taxon>Micrococcales</taxon>
        <taxon>Microbacteriaceae</taxon>
        <taxon>Agromyces</taxon>
    </lineage>
</organism>
<keyword evidence="2" id="KW-0472">Membrane</keyword>
<protein>
    <submittedName>
        <fullName evidence="3">Amino acid transporter</fullName>
    </submittedName>
</protein>
<evidence type="ECO:0000256" key="2">
    <source>
        <dbReference type="SAM" id="Phobius"/>
    </source>
</evidence>
<feature type="transmembrane region" description="Helical" evidence="2">
    <location>
        <begin position="120"/>
        <end position="142"/>
    </location>
</feature>
<keyword evidence="4" id="KW-1185">Reference proteome</keyword>
<feature type="compositionally biased region" description="Basic residues" evidence="1">
    <location>
        <begin position="1"/>
        <end position="10"/>
    </location>
</feature>
<keyword evidence="2" id="KW-0812">Transmembrane</keyword>
<proteinExistence type="predicted"/>
<feature type="transmembrane region" description="Helical" evidence="2">
    <location>
        <begin position="92"/>
        <end position="113"/>
    </location>
</feature>
<feature type="region of interest" description="Disordered" evidence="1">
    <location>
        <begin position="1"/>
        <end position="30"/>
    </location>
</feature>
<dbReference type="EMBL" id="JACCFI010000001">
    <property type="protein sequence ID" value="NYG21933.1"/>
    <property type="molecule type" value="Genomic_DNA"/>
</dbReference>
<comment type="caution">
    <text evidence="3">The sequence shown here is derived from an EMBL/GenBank/DDBJ whole genome shotgun (WGS) entry which is preliminary data.</text>
</comment>
<dbReference type="AlphaFoldDB" id="A0A852X1A8"/>
<dbReference type="RefSeq" id="WP_218889917.1">
    <property type="nucleotide sequence ID" value="NZ_JACCFI010000001.1"/>
</dbReference>
<sequence>MGSSGGRKRASSGQASSGVKTSTGGQSAHEEHALDIDPENNKSGLWGALAGLIVFALIAIPLSAAFTFATTPHSQQLFAGRLSDATQGGYQFFWWTVTIFLFALPFLVGYGVAKLSVKSLTIVGAVIVLFVIAIMVLGQVFVF</sequence>